<evidence type="ECO:0000313" key="1">
    <source>
        <dbReference type="EMBL" id="VDM68921.1"/>
    </source>
</evidence>
<dbReference type="Proteomes" id="UP000270094">
    <property type="component" value="Unassembled WGS sequence"/>
</dbReference>
<dbReference type="AlphaFoldDB" id="A0A3P7I6B2"/>
<sequence length="167" mass="18868">MSCEEALTYRVISENDVAQCRVTSPPQNSTFENINERYAENYYNQHASFPSQDNREDNSINEQENSQYDTKHNFQTGVTATPDQSQATSSVDPLAMRSLQSLNQGHYQDTARESYNVGKFGACKSIEVCCYTLKIDLRVDSSKHLANNFQRTKLSIISYNINTNGTA</sequence>
<evidence type="ECO:0000313" key="2">
    <source>
        <dbReference type="Proteomes" id="UP000270094"/>
    </source>
</evidence>
<gene>
    <name evidence="1" type="ORF">SVUK_LOCUS3919</name>
</gene>
<keyword evidence="2" id="KW-1185">Reference proteome</keyword>
<reference evidence="1 2" key="1">
    <citation type="submission" date="2018-11" db="EMBL/GenBank/DDBJ databases">
        <authorList>
            <consortium name="Pathogen Informatics"/>
        </authorList>
    </citation>
    <scope>NUCLEOTIDE SEQUENCE [LARGE SCALE GENOMIC DNA]</scope>
</reference>
<proteinExistence type="predicted"/>
<protein>
    <submittedName>
        <fullName evidence="1">Uncharacterized protein</fullName>
    </submittedName>
</protein>
<name>A0A3P7I6B2_STRVU</name>
<organism evidence="1 2">
    <name type="scientific">Strongylus vulgaris</name>
    <name type="common">Blood worm</name>
    <dbReference type="NCBI Taxonomy" id="40348"/>
    <lineage>
        <taxon>Eukaryota</taxon>
        <taxon>Metazoa</taxon>
        <taxon>Ecdysozoa</taxon>
        <taxon>Nematoda</taxon>
        <taxon>Chromadorea</taxon>
        <taxon>Rhabditida</taxon>
        <taxon>Rhabditina</taxon>
        <taxon>Rhabditomorpha</taxon>
        <taxon>Strongyloidea</taxon>
        <taxon>Strongylidae</taxon>
        <taxon>Strongylus</taxon>
    </lineage>
</organism>
<dbReference type="EMBL" id="UYYB01010449">
    <property type="protein sequence ID" value="VDM68921.1"/>
    <property type="molecule type" value="Genomic_DNA"/>
</dbReference>
<accession>A0A3P7I6B2</accession>